<evidence type="ECO:0000313" key="7">
    <source>
        <dbReference type="EMBL" id="OGG36325.1"/>
    </source>
</evidence>
<evidence type="ECO:0000256" key="1">
    <source>
        <dbReference type="ARBA" id="ARBA00005959"/>
    </source>
</evidence>
<comment type="catalytic activity">
    <reaction evidence="5">
        <text>GDP-beta-L-fucose + NADP(+) = GDP-4-dehydro-alpha-D-rhamnose + NADPH + H(+)</text>
        <dbReference type="Rhea" id="RHEA:18885"/>
        <dbReference type="ChEBI" id="CHEBI:15378"/>
        <dbReference type="ChEBI" id="CHEBI:57273"/>
        <dbReference type="ChEBI" id="CHEBI:57783"/>
        <dbReference type="ChEBI" id="CHEBI:57964"/>
        <dbReference type="ChEBI" id="CHEBI:58349"/>
        <dbReference type="EC" id="1.1.1.271"/>
    </reaction>
</comment>
<comment type="similarity">
    <text evidence="1 5">Belongs to the NAD(P)-dependent epimerase/dehydratase family. Fucose synthase subfamily.</text>
</comment>
<keyword evidence="5" id="KW-0511">Multifunctional enzyme</keyword>
<protein>
    <recommendedName>
        <fullName evidence="5">GDP-L-fucose synthase</fullName>
        <ecNumber evidence="5">1.1.1.271</ecNumber>
    </recommendedName>
    <alternativeName>
        <fullName evidence="5">GDP-4-keto-6-deoxy-D-mannose-3,5-epimerase-4-reductase</fullName>
    </alternativeName>
</protein>
<dbReference type="GO" id="GO:0042351">
    <property type="term" value="P:'de novo' GDP-L-fucose biosynthetic process"/>
    <property type="evidence" value="ECO:0007669"/>
    <property type="project" value="UniProtKB-UniRule"/>
</dbReference>
<evidence type="ECO:0000256" key="5">
    <source>
        <dbReference type="HAMAP-Rule" id="MF_00956"/>
    </source>
</evidence>
<keyword evidence="3 5" id="KW-0560">Oxidoreductase</keyword>
<comment type="caution">
    <text evidence="5">Lacks conserved residue(s) required for the propagation of feature annotation.</text>
</comment>
<feature type="binding site" evidence="5">
    <location>
        <begin position="19"/>
        <end position="25"/>
    </location>
    <ligand>
        <name>NADP(+)</name>
        <dbReference type="ChEBI" id="CHEBI:58349"/>
    </ligand>
</feature>
<feature type="binding site" evidence="5">
    <location>
        <position position="208"/>
    </location>
    <ligand>
        <name>substrate</name>
    </ligand>
</feature>
<dbReference type="PANTHER" id="PTHR43238:SF1">
    <property type="entry name" value="GDP-L-FUCOSE SYNTHASE"/>
    <property type="match status" value="1"/>
</dbReference>
<dbReference type="GO" id="GO:0050577">
    <property type="term" value="F:GDP-L-fucose synthase activity"/>
    <property type="evidence" value="ECO:0007669"/>
    <property type="project" value="UniProtKB-UniRule"/>
</dbReference>
<dbReference type="Proteomes" id="UP000176228">
    <property type="component" value="Unassembled WGS sequence"/>
</dbReference>
<feature type="binding site" evidence="5">
    <location>
        <position position="215"/>
    </location>
    <ligand>
        <name>substrate</name>
    </ligand>
</feature>
<dbReference type="InterPro" id="IPR036291">
    <property type="entry name" value="NAD(P)-bd_dom_sf"/>
</dbReference>
<keyword evidence="4 5" id="KW-0413">Isomerase</keyword>
<dbReference type="Gene3D" id="3.90.25.10">
    <property type="entry name" value="UDP-galactose 4-epimerase, domain 1"/>
    <property type="match status" value="1"/>
</dbReference>
<evidence type="ECO:0000256" key="3">
    <source>
        <dbReference type="ARBA" id="ARBA00023002"/>
    </source>
</evidence>
<dbReference type="STRING" id="1798391.A2968_06155"/>
<reference evidence="7 8" key="1">
    <citation type="journal article" date="2016" name="Nat. Commun.">
        <title>Thousands of microbial genomes shed light on interconnected biogeochemical processes in an aquifer system.</title>
        <authorList>
            <person name="Anantharaman K."/>
            <person name="Brown C.T."/>
            <person name="Hug L.A."/>
            <person name="Sharon I."/>
            <person name="Castelle C.J."/>
            <person name="Probst A.J."/>
            <person name="Thomas B.C."/>
            <person name="Singh A."/>
            <person name="Wilkins M.J."/>
            <person name="Karaoz U."/>
            <person name="Brodie E.L."/>
            <person name="Williams K.H."/>
            <person name="Hubbard S.S."/>
            <person name="Banfield J.F."/>
        </authorList>
    </citation>
    <scope>NUCLEOTIDE SEQUENCE [LARGE SCALE GENOMIC DNA]</scope>
</reference>
<comment type="pathway">
    <text evidence="5">Nucleotide-sugar biosynthesis; GDP-L-fucose biosynthesis via de novo pathway; GDP-L-fucose from GDP-alpha-D-mannose: step 2/2.</text>
</comment>
<dbReference type="HAMAP" id="MF_00956">
    <property type="entry name" value="GDP_fucose_synth"/>
    <property type="match status" value="1"/>
</dbReference>
<dbReference type="UniPathway" id="UPA00128">
    <property type="reaction ID" value="UER00191"/>
</dbReference>
<dbReference type="InterPro" id="IPR028614">
    <property type="entry name" value="GDP_fucose/colitose_synth"/>
</dbReference>
<sequence length="318" mass="35482">MNANPNRNFWKKKKVLVTGGSGFLGSHLVGKLKDLGADVFAPGSKDFDLRLKDKCRTVVKNQDIVIHLAAKVGGIGFNRDHAGEMYFDNILMGALLMEEARLAQVEKFVALGTICAYPKFTPVPFREEKLWDGYPEETNAPYGLAKKMLLVQSQAYRQQYGFNSIYLLPVNLYGPGDNFDPASSHVIPALIKKVFDAKKNKKNSITVWGTGKPTREFLYVEDAARGIILASEKYDKSEPVNLGAGFEISIRSLAEKICVFSGFKGKIIWDRSKPDGQPRRMLDTAKAASEFGFSASTTFDSGLKKIIAWYRKSRYIND</sequence>
<comment type="caution">
    <text evidence="7">The sequence shown here is derived from an EMBL/GenBank/DDBJ whole genome shotgun (WGS) entry which is preliminary data.</text>
</comment>
<dbReference type="Gene3D" id="3.40.50.720">
    <property type="entry name" value="NAD(P)-binding Rossmann-like Domain"/>
    <property type="match status" value="1"/>
</dbReference>
<comment type="function">
    <text evidence="5">Catalyzes the two-step NADP-dependent conversion of GDP-4-dehydro-6-deoxy-D-mannose to GDP-fucose, involving an epimerase and a reductase reaction.</text>
</comment>
<dbReference type="GO" id="GO:0016853">
    <property type="term" value="F:isomerase activity"/>
    <property type="evidence" value="ECO:0007669"/>
    <property type="project" value="UniProtKB-KW"/>
</dbReference>
<dbReference type="Pfam" id="PF01370">
    <property type="entry name" value="Epimerase"/>
    <property type="match status" value="1"/>
</dbReference>
<gene>
    <name evidence="5" type="primary">fcl</name>
    <name evidence="7" type="ORF">A2968_06155</name>
</gene>
<proteinExistence type="inferred from homology"/>
<dbReference type="SUPFAM" id="SSF51735">
    <property type="entry name" value="NAD(P)-binding Rossmann-fold domains"/>
    <property type="match status" value="1"/>
</dbReference>
<dbReference type="InterPro" id="IPR001509">
    <property type="entry name" value="Epimerase_deHydtase"/>
</dbReference>
<dbReference type="GO" id="GO:0070401">
    <property type="term" value="F:NADP+ binding"/>
    <property type="evidence" value="ECO:0007669"/>
    <property type="project" value="UniProtKB-UniRule"/>
</dbReference>
<evidence type="ECO:0000259" key="6">
    <source>
        <dbReference type="Pfam" id="PF01370"/>
    </source>
</evidence>
<dbReference type="AlphaFoldDB" id="A0A1F6BHB6"/>
<evidence type="ECO:0000256" key="2">
    <source>
        <dbReference type="ARBA" id="ARBA00022857"/>
    </source>
</evidence>
<feature type="binding site" evidence="5">
    <location>
        <position position="193"/>
    </location>
    <ligand>
        <name>substrate</name>
    </ligand>
</feature>
<dbReference type="PANTHER" id="PTHR43238">
    <property type="entry name" value="GDP-L-FUCOSE SYNTHASE"/>
    <property type="match status" value="1"/>
</dbReference>
<feature type="binding site" evidence="5">
    <location>
        <position position="146"/>
    </location>
    <ligand>
        <name>NADP(+)</name>
        <dbReference type="ChEBI" id="CHEBI:58349"/>
    </ligand>
</feature>
<feature type="binding site" evidence="5">
    <location>
        <position position="275"/>
    </location>
    <ligand>
        <name>substrate</name>
    </ligand>
</feature>
<dbReference type="EC" id="1.1.1.271" evidence="5"/>
<dbReference type="CDD" id="cd05239">
    <property type="entry name" value="GDP_FS_SDR_e"/>
    <property type="match status" value="1"/>
</dbReference>
<name>A0A1F6BHB6_9BACT</name>
<evidence type="ECO:0000313" key="8">
    <source>
        <dbReference type="Proteomes" id="UP000176228"/>
    </source>
</evidence>
<evidence type="ECO:0000256" key="4">
    <source>
        <dbReference type="ARBA" id="ARBA00023235"/>
    </source>
</evidence>
<feature type="active site" description="Proton donor/acceptor" evidence="5">
    <location>
        <position position="142"/>
    </location>
</feature>
<organism evidence="7 8">
    <name type="scientific">Candidatus Gottesmanbacteria bacterium RIFCSPLOWO2_01_FULL_42_22</name>
    <dbReference type="NCBI Taxonomy" id="1798391"/>
    <lineage>
        <taxon>Bacteria</taxon>
        <taxon>Candidatus Gottesmaniibacteriota</taxon>
    </lineage>
</organism>
<feature type="binding site" evidence="5">
    <location>
        <begin position="169"/>
        <end position="172"/>
    </location>
    <ligand>
        <name>NADP(+)</name>
        <dbReference type="ChEBI" id="CHEBI:58349"/>
    </ligand>
</feature>
<feature type="site" description="Important for catalytic activity" evidence="5">
    <location>
        <position position="113"/>
    </location>
</feature>
<feature type="binding site" evidence="5">
    <location>
        <position position="185"/>
    </location>
    <ligand>
        <name>NADP(+)</name>
        <dbReference type="ChEBI" id="CHEBI:58349"/>
    </ligand>
</feature>
<accession>A0A1F6BHB6</accession>
<feature type="site" description="Important for catalytic activity" evidence="5">
    <location>
        <position position="115"/>
    </location>
</feature>
<feature type="domain" description="NAD-dependent epimerase/dehydratase" evidence="6">
    <location>
        <begin position="15"/>
        <end position="243"/>
    </location>
</feature>
<dbReference type="EMBL" id="MFJU01000016">
    <property type="protein sequence ID" value="OGG36325.1"/>
    <property type="molecule type" value="Genomic_DNA"/>
</dbReference>
<keyword evidence="2 5" id="KW-0521">NADP</keyword>